<evidence type="ECO:0000256" key="1">
    <source>
        <dbReference type="SAM" id="Phobius"/>
    </source>
</evidence>
<organism evidence="2">
    <name type="scientific">marine metagenome</name>
    <dbReference type="NCBI Taxonomy" id="408172"/>
    <lineage>
        <taxon>unclassified sequences</taxon>
        <taxon>metagenomes</taxon>
        <taxon>ecological metagenomes</taxon>
    </lineage>
</organism>
<keyword evidence="1" id="KW-1133">Transmembrane helix</keyword>
<evidence type="ECO:0000313" key="2">
    <source>
        <dbReference type="EMBL" id="SVB58045.1"/>
    </source>
</evidence>
<dbReference type="AlphaFoldDB" id="A0A382F5S0"/>
<feature type="transmembrane region" description="Helical" evidence="1">
    <location>
        <begin position="66"/>
        <end position="88"/>
    </location>
</feature>
<feature type="non-terminal residue" evidence="2">
    <location>
        <position position="103"/>
    </location>
</feature>
<keyword evidence="1" id="KW-0812">Transmembrane</keyword>
<gene>
    <name evidence="2" type="ORF">METZ01_LOCUS210899</name>
</gene>
<reference evidence="2" key="1">
    <citation type="submission" date="2018-05" db="EMBL/GenBank/DDBJ databases">
        <authorList>
            <person name="Lanie J.A."/>
            <person name="Ng W.-L."/>
            <person name="Kazmierczak K.M."/>
            <person name="Andrzejewski T.M."/>
            <person name="Davidsen T.M."/>
            <person name="Wayne K.J."/>
            <person name="Tettelin H."/>
            <person name="Glass J.I."/>
            <person name="Rusch D."/>
            <person name="Podicherti R."/>
            <person name="Tsui H.-C.T."/>
            <person name="Winkler M.E."/>
        </authorList>
    </citation>
    <scope>NUCLEOTIDE SEQUENCE</scope>
</reference>
<dbReference type="EMBL" id="UINC01048024">
    <property type="protein sequence ID" value="SVB58045.1"/>
    <property type="molecule type" value="Genomic_DNA"/>
</dbReference>
<sequence>MTKSKIHLMLFLFFFSVYALTGQGSIQSVDGKIMFLLTQAMVENHSVSFSEMVTLKDTPGPQYSKYGLGMSVLAIPFYLFGKLLSFLLGIEVSLSTQFAVSMI</sequence>
<keyword evidence="1" id="KW-0472">Membrane</keyword>
<name>A0A382F5S0_9ZZZZ</name>
<accession>A0A382F5S0</accession>
<proteinExistence type="predicted"/>
<protein>
    <submittedName>
        <fullName evidence="2">Uncharacterized protein</fullName>
    </submittedName>
</protein>